<dbReference type="KEGG" id="gmw:113511724"/>
<dbReference type="Proteomes" id="UP001652740">
    <property type="component" value="Unplaced"/>
</dbReference>
<gene>
    <name evidence="3" type="primary">LOC113511724</name>
</gene>
<dbReference type="GO" id="GO:0007165">
    <property type="term" value="P:signal transduction"/>
    <property type="evidence" value="ECO:0007669"/>
    <property type="project" value="InterPro"/>
</dbReference>
<dbReference type="AlphaFoldDB" id="A0A6J1WK93"/>
<dbReference type="FunCoup" id="A0A6J1WK93">
    <property type="interactions" value="41"/>
</dbReference>
<dbReference type="PROSITE" id="PS50017">
    <property type="entry name" value="DEATH_DOMAIN"/>
    <property type="match status" value="1"/>
</dbReference>
<dbReference type="SUPFAM" id="SSF47986">
    <property type="entry name" value="DEATH domain"/>
    <property type="match status" value="2"/>
</dbReference>
<reference evidence="3" key="1">
    <citation type="submission" date="2025-08" db="UniProtKB">
        <authorList>
            <consortium name="RefSeq"/>
        </authorList>
    </citation>
    <scope>IDENTIFICATION</scope>
    <source>
        <tissue evidence="3">Whole larvae</tissue>
    </source>
</reference>
<dbReference type="SMART" id="SM00005">
    <property type="entry name" value="DEATH"/>
    <property type="match status" value="1"/>
</dbReference>
<sequence>MTYFQYPQLIQRVILSVGLCDNQNNTLNLLKEVYRNVINSPRRCENIITVGQLLKVLEIRDVLSENNIEPLKDIAQIINDKGEILRHIVAYENACSKREYNFYASEPVSPQNVSKAEQKNEAFENAPNGNPYIHVNNQKKQRIFETVIEQIGTFWRDLARNLKIRECIIDEIDKESDSLYSKASKLLEIYEKRADTQKWLIVLCDALERARRRDLARSIQDIVMMNI</sequence>
<evidence type="ECO:0000313" key="2">
    <source>
        <dbReference type="Proteomes" id="UP001652740"/>
    </source>
</evidence>
<accession>A0A6J1WK93</accession>
<organism evidence="2 3">
    <name type="scientific">Galleria mellonella</name>
    <name type="common">Greater wax moth</name>
    <dbReference type="NCBI Taxonomy" id="7137"/>
    <lineage>
        <taxon>Eukaryota</taxon>
        <taxon>Metazoa</taxon>
        <taxon>Ecdysozoa</taxon>
        <taxon>Arthropoda</taxon>
        <taxon>Hexapoda</taxon>
        <taxon>Insecta</taxon>
        <taxon>Pterygota</taxon>
        <taxon>Neoptera</taxon>
        <taxon>Endopterygota</taxon>
        <taxon>Lepidoptera</taxon>
        <taxon>Glossata</taxon>
        <taxon>Ditrysia</taxon>
        <taxon>Pyraloidea</taxon>
        <taxon>Pyralidae</taxon>
        <taxon>Galleriinae</taxon>
        <taxon>Galleria</taxon>
    </lineage>
</organism>
<evidence type="ECO:0000259" key="1">
    <source>
        <dbReference type="PROSITE" id="PS50017"/>
    </source>
</evidence>
<dbReference type="GeneID" id="113511724"/>
<dbReference type="Gene3D" id="1.10.533.10">
    <property type="entry name" value="Death Domain, Fas"/>
    <property type="match status" value="2"/>
</dbReference>
<dbReference type="Pfam" id="PF00531">
    <property type="entry name" value="Death"/>
    <property type="match status" value="1"/>
</dbReference>
<feature type="domain" description="Death" evidence="1">
    <location>
        <begin position="140"/>
        <end position="223"/>
    </location>
</feature>
<name>A0A6J1WK93_GALME</name>
<dbReference type="InterPro" id="IPR000488">
    <property type="entry name" value="Death_dom"/>
</dbReference>
<dbReference type="CDD" id="cd01670">
    <property type="entry name" value="Death"/>
    <property type="match status" value="1"/>
</dbReference>
<evidence type="ECO:0000313" key="3">
    <source>
        <dbReference type="RefSeq" id="XP_026751231.2"/>
    </source>
</evidence>
<protein>
    <submittedName>
        <fullName evidence="3">Uncharacterized protein LOC113511724</fullName>
    </submittedName>
</protein>
<dbReference type="InterPro" id="IPR011029">
    <property type="entry name" value="DEATH-like_dom_sf"/>
</dbReference>
<dbReference type="InParanoid" id="A0A6J1WK93"/>
<keyword evidence="2" id="KW-1185">Reference proteome</keyword>
<proteinExistence type="predicted"/>
<dbReference type="RefSeq" id="XP_026751231.2">
    <property type="nucleotide sequence ID" value="XM_026895430.3"/>
</dbReference>